<dbReference type="Proteomes" id="UP000785679">
    <property type="component" value="Unassembled WGS sequence"/>
</dbReference>
<accession>A0A8J8NV30</accession>
<name>A0A8J8NV30_HALGN</name>
<comment type="caution">
    <text evidence="1">The sequence shown here is derived from an EMBL/GenBank/DDBJ whole genome shotgun (WGS) entry which is preliminary data.</text>
</comment>
<proteinExistence type="predicted"/>
<evidence type="ECO:0000313" key="1">
    <source>
        <dbReference type="EMBL" id="TNV80955.1"/>
    </source>
</evidence>
<keyword evidence="2" id="KW-1185">Reference proteome</keyword>
<dbReference type="AlphaFoldDB" id="A0A8J8NV30"/>
<dbReference type="EMBL" id="RRYP01006797">
    <property type="protein sequence ID" value="TNV80955.1"/>
    <property type="molecule type" value="Genomic_DNA"/>
</dbReference>
<sequence>MDDCQEVGEGWLVDQPMIQTKLRERKFYCIPPRPASDQKRASILNAWFPRSIFRSFQGPQACIIHLNQLYLNFLYSIIAVNIMHPL</sequence>
<evidence type="ECO:0000313" key="2">
    <source>
        <dbReference type="Proteomes" id="UP000785679"/>
    </source>
</evidence>
<organism evidence="1 2">
    <name type="scientific">Halteria grandinella</name>
    <dbReference type="NCBI Taxonomy" id="5974"/>
    <lineage>
        <taxon>Eukaryota</taxon>
        <taxon>Sar</taxon>
        <taxon>Alveolata</taxon>
        <taxon>Ciliophora</taxon>
        <taxon>Intramacronucleata</taxon>
        <taxon>Spirotrichea</taxon>
        <taxon>Stichotrichia</taxon>
        <taxon>Sporadotrichida</taxon>
        <taxon>Halteriidae</taxon>
        <taxon>Halteria</taxon>
    </lineage>
</organism>
<protein>
    <submittedName>
        <fullName evidence="1">Uncharacterized protein</fullName>
    </submittedName>
</protein>
<gene>
    <name evidence="1" type="ORF">FGO68_gene1100</name>
</gene>
<reference evidence="1" key="1">
    <citation type="submission" date="2019-06" db="EMBL/GenBank/DDBJ databases">
        <authorList>
            <person name="Zheng W."/>
        </authorList>
    </citation>
    <scope>NUCLEOTIDE SEQUENCE</scope>
    <source>
        <strain evidence="1">QDHG01</strain>
    </source>
</reference>